<proteinExistence type="predicted"/>
<accession>A0AAD3R8N6</accession>
<sequence>MALQPLVYRLLQSVRHSRAPEEAGGAENRPGAGEREREAGVTQPGTCFRKREEMRNWGSRQNNWPPLPSFCPVGPCFYQDINVEISQRF</sequence>
<dbReference type="PANTHER" id="PTHR10687">
    <property type="entry name" value="SECRETORY CARRIER-ASSOCIATED MEMBRANE PROTEIN SCAMP"/>
    <property type="match status" value="1"/>
</dbReference>
<feature type="region of interest" description="Disordered" evidence="5">
    <location>
        <begin position="17"/>
        <end position="44"/>
    </location>
</feature>
<dbReference type="GO" id="GO:0055038">
    <property type="term" value="C:recycling endosome membrane"/>
    <property type="evidence" value="ECO:0007669"/>
    <property type="project" value="TreeGrafter"/>
</dbReference>
<dbReference type="EMBL" id="BRZM01000037">
    <property type="protein sequence ID" value="GLD59236.1"/>
    <property type="molecule type" value="Genomic_DNA"/>
</dbReference>
<gene>
    <name evidence="6" type="ORF">AKAME5_001124900</name>
</gene>
<reference evidence="6" key="1">
    <citation type="submission" date="2022-08" db="EMBL/GenBank/DDBJ databases">
        <title>Genome sequencing of akame (Lates japonicus).</title>
        <authorList>
            <person name="Hashiguchi Y."/>
            <person name="Takahashi H."/>
        </authorList>
    </citation>
    <scope>NUCLEOTIDE SEQUENCE</scope>
    <source>
        <strain evidence="6">Kochi</strain>
    </source>
</reference>
<evidence type="ECO:0000256" key="4">
    <source>
        <dbReference type="ARBA" id="ARBA00023136"/>
    </source>
</evidence>
<keyword evidence="3" id="KW-1133">Transmembrane helix</keyword>
<keyword evidence="2" id="KW-0812">Transmembrane</keyword>
<keyword evidence="7" id="KW-1185">Reference proteome</keyword>
<dbReference type="PANTHER" id="PTHR10687:SF6">
    <property type="entry name" value="SECRETORY CARRIER-ASSOCIATED MEMBRANE PROTEIN 3"/>
    <property type="match status" value="1"/>
</dbReference>
<evidence type="ECO:0000256" key="3">
    <source>
        <dbReference type="ARBA" id="ARBA00022989"/>
    </source>
</evidence>
<comment type="caution">
    <text evidence="6">The sequence shown here is derived from an EMBL/GenBank/DDBJ whole genome shotgun (WGS) entry which is preliminary data.</text>
</comment>
<dbReference type="Proteomes" id="UP001279410">
    <property type="component" value="Unassembled WGS sequence"/>
</dbReference>
<organism evidence="6 7">
    <name type="scientific">Lates japonicus</name>
    <name type="common">Japanese lates</name>
    <dbReference type="NCBI Taxonomy" id="270547"/>
    <lineage>
        <taxon>Eukaryota</taxon>
        <taxon>Metazoa</taxon>
        <taxon>Chordata</taxon>
        <taxon>Craniata</taxon>
        <taxon>Vertebrata</taxon>
        <taxon>Euteleostomi</taxon>
        <taxon>Actinopterygii</taxon>
        <taxon>Neopterygii</taxon>
        <taxon>Teleostei</taxon>
        <taxon>Neoteleostei</taxon>
        <taxon>Acanthomorphata</taxon>
        <taxon>Carangaria</taxon>
        <taxon>Carangaria incertae sedis</taxon>
        <taxon>Centropomidae</taxon>
        <taxon>Lates</taxon>
    </lineage>
</organism>
<keyword evidence="4" id="KW-0472">Membrane</keyword>
<evidence type="ECO:0000313" key="6">
    <source>
        <dbReference type="EMBL" id="GLD59236.1"/>
    </source>
</evidence>
<dbReference type="AlphaFoldDB" id="A0AAD3R8N6"/>
<comment type="subcellular location">
    <subcellularLocation>
        <location evidence="1">Membrane</location>
        <topology evidence="1">Multi-pass membrane protein</topology>
    </subcellularLocation>
</comment>
<dbReference type="GO" id="GO:0032588">
    <property type="term" value="C:trans-Golgi network membrane"/>
    <property type="evidence" value="ECO:0007669"/>
    <property type="project" value="TreeGrafter"/>
</dbReference>
<dbReference type="InterPro" id="IPR007273">
    <property type="entry name" value="SCAMP"/>
</dbReference>
<name>A0AAD3R8N6_LATJO</name>
<dbReference type="GO" id="GO:0015031">
    <property type="term" value="P:protein transport"/>
    <property type="evidence" value="ECO:0007669"/>
    <property type="project" value="InterPro"/>
</dbReference>
<evidence type="ECO:0000313" key="7">
    <source>
        <dbReference type="Proteomes" id="UP001279410"/>
    </source>
</evidence>
<evidence type="ECO:0000256" key="1">
    <source>
        <dbReference type="ARBA" id="ARBA00004141"/>
    </source>
</evidence>
<evidence type="ECO:0000256" key="5">
    <source>
        <dbReference type="SAM" id="MobiDB-lite"/>
    </source>
</evidence>
<evidence type="ECO:0000256" key="2">
    <source>
        <dbReference type="ARBA" id="ARBA00022692"/>
    </source>
</evidence>
<protein>
    <submittedName>
        <fullName evidence="6">Secretory carrier-associated membrane protein 3</fullName>
    </submittedName>
</protein>